<gene>
    <name evidence="3" type="ORF">A2995_01865</name>
</gene>
<sequence length="240" mass="26972">MKKILIVGGTSGIGEALADIILADGHKVGVIGRASEELIKLDEDVKNEAIIKMVDIRDQDRAIKVAEDLIKELGGLDIFVMNAGVGNDNQELNWEKEETVIDINVSGFVALVDVAFNYFKKQGHGQIIGSSSVVALRGNRISPVYSASKSFDSRYLEGLRQKTHKLNLPIIITDLKLGFVNTNFIKRRIPNFLKISAKRAAYQIYKTIKKEKDKTVYIPKIWRFVGWILQAMPPWLYNKL</sequence>
<organism evidence="3 4">
    <name type="scientific">Candidatus Nomurabacteria bacterium RIFCSPLOWO2_01_FULL_33_24</name>
    <dbReference type="NCBI Taxonomy" id="1801765"/>
    <lineage>
        <taxon>Bacteria</taxon>
        <taxon>Candidatus Nomuraibacteriota</taxon>
    </lineage>
</organism>
<accession>A0A1F6X1U3</accession>
<dbReference type="PANTHER" id="PTHR44196">
    <property type="entry name" value="DEHYDROGENASE/REDUCTASE SDR FAMILY MEMBER 7B"/>
    <property type="match status" value="1"/>
</dbReference>
<evidence type="ECO:0008006" key="5">
    <source>
        <dbReference type="Google" id="ProtNLM"/>
    </source>
</evidence>
<comment type="caution">
    <text evidence="3">The sequence shown here is derived from an EMBL/GenBank/DDBJ whole genome shotgun (WGS) entry which is preliminary data.</text>
</comment>
<evidence type="ECO:0000313" key="4">
    <source>
        <dbReference type="Proteomes" id="UP000185809"/>
    </source>
</evidence>
<comment type="similarity">
    <text evidence="1">Belongs to the short-chain dehydrogenases/reductases (SDR) family.</text>
</comment>
<dbReference type="GO" id="GO:0016020">
    <property type="term" value="C:membrane"/>
    <property type="evidence" value="ECO:0007669"/>
    <property type="project" value="TreeGrafter"/>
</dbReference>
<dbReference type="PANTHER" id="PTHR44196:SF3">
    <property type="entry name" value="SHORT CHAIN DEHYDROGENASE FAMILY PROTEIN"/>
    <property type="match status" value="1"/>
</dbReference>
<evidence type="ECO:0000313" key="3">
    <source>
        <dbReference type="EMBL" id="OGI88073.1"/>
    </source>
</evidence>
<dbReference type="InterPro" id="IPR036291">
    <property type="entry name" value="NAD(P)-bd_dom_sf"/>
</dbReference>
<dbReference type="EMBL" id="MFUP01000006">
    <property type="protein sequence ID" value="OGI88073.1"/>
    <property type="molecule type" value="Genomic_DNA"/>
</dbReference>
<dbReference type="GO" id="GO:0016491">
    <property type="term" value="F:oxidoreductase activity"/>
    <property type="evidence" value="ECO:0007669"/>
    <property type="project" value="UniProtKB-KW"/>
</dbReference>
<reference evidence="3 4" key="1">
    <citation type="journal article" date="2016" name="Nat. Commun.">
        <title>Thousands of microbial genomes shed light on interconnected biogeochemical processes in an aquifer system.</title>
        <authorList>
            <person name="Anantharaman K."/>
            <person name="Brown C.T."/>
            <person name="Hug L.A."/>
            <person name="Sharon I."/>
            <person name="Castelle C.J."/>
            <person name="Probst A.J."/>
            <person name="Thomas B.C."/>
            <person name="Singh A."/>
            <person name="Wilkins M.J."/>
            <person name="Karaoz U."/>
            <person name="Brodie E.L."/>
            <person name="Williams K.H."/>
            <person name="Hubbard S.S."/>
            <person name="Banfield J.F."/>
        </authorList>
    </citation>
    <scope>NUCLEOTIDE SEQUENCE [LARGE SCALE GENOMIC DNA]</scope>
</reference>
<dbReference type="Pfam" id="PF00106">
    <property type="entry name" value="adh_short"/>
    <property type="match status" value="1"/>
</dbReference>
<keyword evidence="2" id="KW-0560">Oxidoreductase</keyword>
<protein>
    <recommendedName>
        <fullName evidence="5">Oxidoreductase</fullName>
    </recommendedName>
</protein>
<dbReference type="AlphaFoldDB" id="A0A1F6X1U3"/>
<dbReference type="SUPFAM" id="SSF51735">
    <property type="entry name" value="NAD(P)-binding Rossmann-fold domains"/>
    <property type="match status" value="1"/>
</dbReference>
<dbReference type="PRINTS" id="PR00081">
    <property type="entry name" value="GDHRDH"/>
</dbReference>
<dbReference type="Gene3D" id="3.40.50.720">
    <property type="entry name" value="NAD(P)-binding Rossmann-like Domain"/>
    <property type="match status" value="1"/>
</dbReference>
<name>A0A1F6X1U3_9BACT</name>
<dbReference type="Proteomes" id="UP000185809">
    <property type="component" value="Unassembled WGS sequence"/>
</dbReference>
<dbReference type="InterPro" id="IPR002347">
    <property type="entry name" value="SDR_fam"/>
</dbReference>
<evidence type="ECO:0000256" key="2">
    <source>
        <dbReference type="ARBA" id="ARBA00023002"/>
    </source>
</evidence>
<proteinExistence type="inferred from homology"/>
<evidence type="ECO:0000256" key="1">
    <source>
        <dbReference type="ARBA" id="ARBA00006484"/>
    </source>
</evidence>